<dbReference type="Gene3D" id="1.20.120.1750">
    <property type="match status" value="1"/>
</dbReference>
<evidence type="ECO:0000256" key="6">
    <source>
        <dbReference type="ARBA" id="ARBA00022771"/>
    </source>
</evidence>
<evidence type="ECO:0000256" key="8">
    <source>
        <dbReference type="ARBA" id="ARBA00022833"/>
    </source>
</evidence>
<dbReference type="OrthoDB" id="10009520at2759"/>
<dbReference type="AlphaFoldDB" id="A0A1L9W0I3"/>
<dbReference type="RefSeq" id="XP_022406333.1">
    <property type="nucleotide sequence ID" value="XM_022539421.1"/>
</dbReference>
<dbReference type="VEuPathDB" id="FungiDB:ASPGLDRAFT_101920"/>
<dbReference type="InterPro" id="IPR031127">
    <property type="entry name" value="E3_UB_ligase_RBR"/>
</dbReference>
<dbReference type="SUPFAM" id="SSF57850">
    <property type="entry name" value="RING/U-box"/>
    <property type="match status" value="1"/>
</dbReference>
<proteinExistence type="predicted"/>
<organism evidence="10 11">
    <name type="scientific">Aspergillus glaucus CBS 516.65</name>
    <dbReference type="NCBI Taxonomy" id="1160497"/>
    <lineage>
        <taxon>Eukaryota</taxon>
        <taxon>Fungi</taxon>
        <taxon>Dikarya</taxon>
        <taxon>Ascomycota</taxon>
        <taxon>Pezizomycotina</taxon>
        <taxon>Eurotiomycetes</taxon>
        <taxon>Eurotiomycetidae</taxon>
        <taxon>Eurotiales</taxon>
        <taxon>Aspergillaceae</taxon>
        <taxon>Aspergillus</taxon>
        <taxon>Aspergillus subgen. Aspergillus</taxon>
    </lineage>
</organism>
<keyword evidence="3" id="KW-0808">Transferase</keyword>
<dbReference type="Proteomes" id="UP000184300">
    <property type="component" value="Unassembled WGS sequence"/>
</dbReference>
<keyword evidence="6" id="KW-0863">Zinc-finger</keyword>
<evidence type="ECO:0000313" key="10">
    <source>
        <dbReference type="EMBL" id="OJJ89671.1"/>
    </source>
</evidence>
<dbReference type="GeneID" id="34455682"/>
<reference evidence="11" key="1">
    <citation type="journal article" date="2017" name="Genome Biol.">
        <title>Comparative genomics reveals high biological diversity and specific adaptations in the industrially and medically important fungal genus Aspergillus.</title>
        <authorList>
            <person name="de Vries R.P."/>
            <person name="Riley R."/>
            <person name="Wiebenga A."/>
            <person name="Aguilar-Osorio G."/>
            <person name="Amillis S."/>
            <person name="Uchima C.A."/>
            <person name="Anderluh G."/>
            <person name="Asadollahi M."/>
            <person name="Askin M."/>
            <person name="Barry K."/>
            <person name="Battaglia E."/>
            <person name="Bayram O."/>
            <person name="Benocci T."/>
            <person name="Braus-Stromeyer S.A."/>
            <person name="Caldana C."/>
            <person name="Canovas D."/>
            <person name="Cerqueira G.C."/>
            <person name="Chen F."/>
            <person name="Chen W."/>
            <person name="Choi C."/>
            <person name="Clum A."/>
            <person name="Dos Santos R.A."/>
            <person name="Damasio A.R."/>
            <person name="Diallinas G."/>
            <person name="Emri T."/>
            <person name="Fekete E."/>
            <person name="Flipphi M."/>
            <person name="Freyberg S."/>
            <person name="Gallo A."/>
            <person name="Gournas C."/>
            <person name="Habgood R."/>
            <person name="Hainaut M."/>
            <person name="Harispe M.L."/>
            <person name="Henrissat B."/>
            <person name="Hilden K.S."/>
            <person name="Hope R."/>
            <person name="Hossain A."/>
            <person name="Karabika E."/>
            <person name="Karaffa L."/>
            <person name="Karanyi Z."/>
            <person name="Krasevec N."/>
            <person name="Kuo A."/>
            <person name="Kusch H."/>
            <person name="LaButti K."/>
            <person name="Lagendijk E.L."/>
            <person name="Lapidus A."/>
            <person name="Levasseur A."/>
            <person name="Lindquist E."/>
            <person name="Lipzen A."/>
            <person name="Logrieco A.F."/>
            <person name="MacCabe A."/>
            <person name="Maekelae M.R."/>
            <person name="Malavazi I."/>
            <person name="Melin P."/>
            <person name="Meyer V."/>
            <person name="Mielnichuk N."/>
            <person name="Miskei M."/>
            <person name="Molnar A.P."/>
            <person name="Mule G."/>
            <person name="Ngan C.Y."/>
            <person name="Orejas M."/>
            <person name="Orosz E."/>
            <person name="Ouedraogo J.P."/>
            <person name="Overkamp K.M."/>
            <person name="Park H.-S."/>
            <person name="Perrone G."/>
            <person name="Piumi F."/>
            <person name="Punt P.J."/>
            <person name="Ram A.F."/>
            <person name="Ramon A."/>
            <person name="Rauscher S."/>
            <person name="Record E."/>
            <person name="Riano-Pachon D.M."/>
            <person name="Robert V."/>
            <person name="Roehrig J."/>
            <person name="Ruller R."/>
            <person name="Salamov A."/>
            <person name="Salih N.S."/>
            <person name="Samson R.A."/>
            <person name="Sandor E."/>
            <person name="Sanguinetti M."/>
            <person name="Schuetze T."/>
            <person name="Sepcic K."/>
            <person name="Shelest E."/>
            <person name="Sherlock G."/>
            <person name="Sophianopoulou V."/>
            <person name="Squina F.M."/>
            <person name="Sun H."/>
            <person name="Susca A."/>
            <person name="Todd R.B."/>
            <person name="Tsang A."/>
            <person name="Unkles S.E."/>
            <person name="van de Wiele N."/>
            <person name="van Rossen-Uffink D."/>
            <person name="Oliveira J.V."/>
            <person name="Vesth T.C."/>
            <person name="Visser J."/>
            <person name="Yu J.-H."/>
            <person name="Zhou M."/>
            <person name="Andersen M.R."/>
            <person name="Archer D.B."/>
            <person name="Baker S.E."/>
            <person name="Benoit I."/>
            <person name="Brakhage A.A."/>
            <person name="Braus G.H."/>
            <person name="Fischer R."/>
            <person name="Frisvad J.C."/>
            <person name="Goldman G.H."/>
            <person name="Houbraken J."/>
            <person name="Oakley B."/>
            <person name="Pocsi I."/>
            <person name="Scazzocchio C."/>
            <person name="Seiboth B."/>
            <person name="vanKuyk P.A."/>
            <person name="Wortman J."/>
            <person name="Dyer P.S."/>
            <person name="Grigoriev I.V."/>
        </authorList>
    </citation>
    <scope>NUCLEOTIDE SEQUENCE [LARGE SCALE GENOMIC DNA]</scope>
    <source>
        <strain evidence="11">CBS 516.65</strain>
    </source>
</reference>
<keyword evidence="5" id="KW-0677">Repeat</keyword>
<keyword evidence="4" id="KW-0479">Metal-binding</keyword>
<dbReference type="InterPro" id="IPR044066">
    <property type="entry name" value="TRIAD_supradom"/>
</dbReference>
<evidence type="ECO:0000256" key="5">
    <source>
        <dbReference type="ARBA" id="ARBA00022737"/>
    </source>
</evidence>
<evidence type="ECO:0000313" key="11">
    <source>
        <dbReference type="Proteomes" id="UP000184300"/>
    </source>
</evidence>
<dbReference type="GO" id="GO:0061630">
    <property type="term" value="F:ubiquitin protein ligase activity"/>
    <property type="evidence" value="ECO:0007669"/>
    <property type="project" value="UniProtKB-EC"/>
</dbReference>
<sequence length="183" mass="20422">CNGLSCHSCLRTFFLLATQNEKCMPPRCCGMAIPLAIGRQVLTGTEVEIFKEKHEEWNTAERCYCPVPKCSAFLAPRLFPGLRASVSSMQEDEESVISCPECDVAICTTCIQVAHEEQVCARDDNITPELDRALKEVGAKRCPKCRTAVERDDDDDDACNSMCCRCGAKWCWHCLRDVETCEG</sequence>
<dbReference type="EMBL" id="KV878888">
    <property type="protein sequence ID" value="OJJ89671.1"/>
    <property type="molecule type" value="Genomic_DNA"/>
</dbReference>
<dbReference type="EC" id="2.3.2.31" evidence="2"/>
<feature type="domain" description="RING-type" evidence="9">
    <location>
        <begin position="1"/>
        <end position="183"/>
    </location>
</feature>
<dbReference type="PANTHER" id="PTHR11685">
    <property type="entry name" value="RBR FAMILY RING FINGER AND IBR DOMAIN-CONTAINING"/>
    <property type="match status" value="1"/>
</dbReference>
<feature type="non-terminal residue" evidence="10">
    <location>
        <position position="183"/>
    </location>
</feature>
<keyword evidence="11" id="KW-1185">Reference proteome</keyword>
<evidence type="ECO:0000256" key="2">
    <source>
        <dbReference type="ARBA" id="ARBA00012251"/>
    </source>
</evidence>
<keyword evidence="8" id="KW-0862">Zinc</keyword>
<gene>
    <name evidence="10" type="ORF">ASPGLDRAFT_101920</name>
</gene>
<dbReference type="STRING" id="1160497.A0A1L9W0I3"/>
<name>A0A1L9W0I3_ASPGL</name>
<evidence type="ECO:0000256" key="1">
    <source>
        <dbReference type="ARBA" id="ARBA00001798"/>
    </source>
</evidence>
<dbReference type="PROSITE" id="PS51873">
    <property type="entry name" value="TRIAD"/>
    <property type="match status" value="1"/>
</dbReference>
<evidence type="ECO:0000256" key="4">
    <source>
        <dbReference type="ARBA" id="ARBA00022723"/>
    </source>
</evidence>
<dbReference type="GO" id="GO:0008270">
    <property type="term" value="F:zinc ion binding"/>
    <property type="evidence" value="ECO:0007669"/>
    <property type="project" value="UniProtKB-KW"/>
</dbReference>
<accession>A0A1L9W0I3</accession>
<protein>
    <recommendedName>
        <fullName evidence="2">RBR-type E3 ubiquitin transferase</fullName>
        <ecNumber evidence="2">2.3.2.31</ecNumber>
    </recommendedName>
</protein>
<evidence type="ECO:0000256" key="7">
    <source>
        <dbReference type="ARBA" id="ARBA00022786"/>
    </source>
</evidence>
<dbReference type="Pfam" id="PF01485">
    <property type="entry name" value="IBR"/>
    <property type="match status" value="1"/>
</dbReference>
<keyword evidence="7" id="KW-0833">Ubl conjugation pathway</keyword>
<dbReference type="GO" id="GO:0016567">
    <property type="term" value="P:protein ubiquitination"/>
    <property type="evidence" value="ECO:0007669"/>
    <property type="project" value="InterPro"/>
</dbReference>
<comment type="catalytic activity">
    <reaction evidence="1">
        <text>[E2 ubiquitin-conjugating enzyme]-S-ubiquitinyl-L-cysteine + [acceptor protein]-L-lysine = [E2 ubiquitin-conjugating enzyme]-L-cysteine + [acceptor protein]-N(6)-ubiquitinyl-L-lysine.</text>
        <dbReference type="EC" id="2.3.2.31"/>
    </reaction>
</comment>
<evidence type="ECO:0000259" key="9">
    <source>
        <dbReference type="PROSITE" id="PS51873"/>
    </source>
</evidence>
<feature type="non-terminal residue" evidence="10">
    <location>
        <position position="1"/>
    </location>
</feature>
<evidence type="ECO:0000256" key="3">
    <source>
        <dbReference type="ARBA" id="ARBA00022679"/>
    </source>
</evidence>
<dbReference type="InterPro" id="IPR002867">
    <property type="entry name" value="IBR_dom"/>
</dbReference>